<proteinExistence type="predicted"/>
<reference evidence="2 3" key="1">
    <citation type="journal article" date="2018" name="Science">
        <title>The opium poppy genome and morphinan production.</title>
        <authorList>
            <person name="Guo L."/>
            <person name="Winzer T."/>
            <person name="Yang X."/>
            <person name="Li Y."/>
            <person name="Ning Z."/>
            <person name="He Z."/>
            <person name="Teodor R."/>
            <person name="Lu Y."/>
            <person name="Bowser T.A."/>
            <person name="Graham I.A."/>
            <person name="Ye K."/>
        </authorList>
    </citation>
    <scope>NUCLEOTIDE SEQUENCE [LARGE SCALE GENOMIC DNA]</scope>
    <source>
        <strain evidence="3">cv. HN1</strain>
        <tissue evidence="2">Leaves</tissue>
    </source>
</reference>
<gene>
    <name evidence="2" type="ORF">C5167_034562</name>
</gene>
<dbReference type="Proteomes" id="UP000316621">
    <property type="component" value="Chromosome 7"/>
</dbReference>
<dbReference type="PANTHER" id="PTHR46604">
    <property type="entry name" value="PROTEIN MID1-COMPLEMENTING ACTIVITY 1"/>
    <property type="match status" value="1"/>
</dbReference>
<name>A0A4Y7KGA8_PAPSO</name>
<evidence type="ECO:0000313" key="2">
    <source>
        <dbReference type="EMBL" id="RZC71390.1"/>
    </source>
</evidence>
<dbReference type="Pfam" id="PF19584">
    <property type="entry name" value="MCAfunc"/>
    <property type="match status" value="1"/>
</dbReference>
<keyword evidence="3" id="KW-1185">Reference proteome</keyword>
<dbReference type="AlphaFoldDB" id="A0A4Y7KGA8"/>
<feature type="domain" description="MCAfunc" evidence="1">
    <location>
        <begin position="1"/>
        <end position="48"/>
    </location>
</feature>
<dbReference type="Gramene" id="RZC71390">
    <property type="protein sequence ID" value="RZC71390"/>
    <property type="gene ID" value="C5167_034562"/>
</dbReference>
<dbReference type="EMBL" id="CM010721">
    <property type="protein sequence ID" value="RZC71390.1"/>
    <property type="molecule type" value="Genomic_DNA"/>
</dbReference>
<dbReference type="InterPro" id="IPR045766">
    <property type="entry name" value="MCAfunc"/>
</dbReference>
<protein>
    <recommendedName>
        <fullName evidence="1">MCAfunc domain-containing protein</fullName>
    </recommendedName>
</protein>
<sequence>MGWKIVYQFRKAQSEIDRYLKLVPLITLIDNASFKERLKDIERDQRMTQWEKMVLQTQFSQVRTPVAVTPLPPGIATYHIILEDLDLLILNRCILVKVVLYLFDNMQLIVSNPTIAWDEAKCFPKLYDAIPAPATMASWTKNECEETWEPTTTDAATTSEASASMVKYHGNLMECGYRALIFRYLQGYDNNLIILTIKTLKFNG</sequence>
<evidence type="ECO:0000313" key="3">
    <source>
        <dbReference type="Proteomes" id="UP000316621"/>
    </source>
</evidence>
<evidence type="ECO:0000259" key="1">
    <source>
        <dbReference type="Pfam" id="PF19584"/>
    </source>
</evidence>
<organism evidence="2 3">
    <name type="scientific">Papaver somniferum</name>
    <name type="common">Opium poppy</name>
    <dbReference type="NCBI Taxonomy" id="3469"/>
    <lineage>
        <taxon>Eukaryota</taxon>
        <taxon>Viridiplantae</taxon>
        <taxon>Streptophyta</taxon>
        <taxon>Embryophyta</taxon>
        <taxon>Tracheophyta</taxon>
        <taxon>Spermatophyta</taxon>
        <taxon>Magnoliopsida</taxon>
        <taxon>Ranunculales</taxon>
        <taxon>Papaveraceae</taxon>
        <taxon>Papaveroideae</taxon>
        <taxon>Papaver</taxon>
    </lineage>
</organism>
<accession>A0A4Y7KGA8</accession>
<dbReference type="PANTHER" id="PTHR46604:SF3">
    <property type="entry name" value="PROTEIN MID1-COMPLEMENTING ACTIVITY 1"/>
    <property type="match status" value="1"/>
</dbReference>